<dbReference type="Pfam" id="PF07470">
    <property type="entry name" value="Glyco_hydro_88"/>
    <property type="match status" value="1"/>
</dbReference>
<feature type="chain" id="PRO_5039309231" evidence="5">
    <location>
        <begin position="26"/>
        <end position="412"/>
    </location>
</feature>
<reference evidence="6" key="1">
    <citation type="submission" date="2020-10" db="EMBL/GenBank/DDBJ databases">
        <authorList>
            <person name="Gilroy R."/>
        </authorList>
    </citation>
    <scope>NUCLEOTIDE SEQUENCE</scope>
    <source>
        <strain evidence="6">G3-3990</strain>
    </source>
</reference>
<protein>
    <submittedName>
        <fullName evidence="6">Glycoside hydrolase family 88 protein</fullName>
    </submittedName>
</protein>
<dbReference type="InterPro" id="IPR052369">
    <property type="entry name" value="UG_Glycosaminoglycan_Hydrolase"/>
</dbReference>
<dbReference type="PROSITE" id="PS51257">
    <property type="entry name" value="PROKAR_LIPOPROTEIN"/>
    <property type="match status" value="1"/>
</dbReference>
<feature type="binding site" evidence="4">
    <location>
        <position position="124"/>
    </location>
    <ligand>
        <name>substrate</name>
    </ligand>
</feature>
<comment type="similarity">
    <text evidence="2">Belongs to the glycosyl hydrolase 88 family.</text>
</comment>
<name>A0A9D9HWP9_9BACT</name>
<feature type="binding site" evidence="4">
    <location>
        <position position="186"/>
    </location>
    <ligand>
        <name>substrate</name>
    </ligand>
</feature>
<dbReference type="GO" id="GO:0052757">
    <property type="term" value="F:chondroitin hydrolase activity"/>
    <property type="evidence" value="ECO:0007669"/>
    <property type="project" value="TreeGrafter"/>
</dbReference>
<evidence type="ECO:0000256" key="5">
    <source>
        <dbReference type="SAM" id="SignalP"/>
    </source>
</evidence>
<keyword evidence="5" id="KW-0732">Signal</keyword>
<evidence type="ECO:0000313" key="7">
    <source>
        <dbReference type="Proteomes" id="UP000823641"/>
    </source>
</evidence>
<sequence>MKIRNIIFLLMGIACIMLCSCKLSANDCKGNSVDVVADLAYCHNQVKRTLQLIENDSCMLPRSINTMSDKWNMTNAYDWTSGFWPGILWYDYENTGDESVKKEAEHYTNCLADLLNPEHRGDHDLGFQFFCSFVNAYRITGDPYYKKIALAGADKLAAFFNPKVGTILSWPHMEKEKGWPHNTIMDNMMNLDLLFWAARNGNNKDFYRMAESHARVTMQHQFRPDYTNYHVAIYDTVSGNFIKGLTNQGYSDESCWSRGQAWAIYGFTMVYRETGNKEYLRFAEKLADAYLTRLPDDYVPYWDFDAPDIQNQPKDVSAAAVCASALLELSSLEDNKAMSEYYWQAAEHMLNSLASDYYRCGNQKTAFLLHATGNMPAGYEIDASINYADYYYIEALHRYKTLKRINTLSEKQ</sequence>
<evidence type="ECO:0000256" key="4">
    <source>
        <dbReference type="PIRSR" id="PIRSR610905-2"/>
    </source>
</evidence>
<dbReference type="PANTHER" id="PTHR36845">
    <property type="entry name" value="HYDROLASE, PUTATIVE (AFU_ORTHOLOGUE AFUA_7G05090)-RELATED"/>
    <property type="match status" value="1"/>
</dbReference>
<dbReference type="SUPFAM" id="SSF48208">
    <property type="entry name" value="Six-hairpin glycosidases"/>
    <property type="match status" value="1"/>
</dbReference>
<comment type="caution">
    <text evidence="6">The sequence shown here is derived from an EMBL/GenBank/DDBJ whole genome shotgun (WGS) entry which is preliminary data.</text>
</comment>
<feature type="active site" description="Proton donor" evidence="3">
    <location>
        <position position="186"/>
    </location>
</feature>
<organism evidence="6 7">
    <name type="scientific">Candidatus Gallipaludibacter merdavium</name>
    <dbReference type="NCBI Taxonomy" id="2840839"/>
    <lineage>
        <taxon>Bacteria</taxon>
        <taxon>Pseudomonadati</taxon>
        <taxon>Bacteroidota</taxon>
        <taxon>Bacteroidia</taxon>
        <taxon>Bacteroidales</taxon>
        <taxon>Candidatus Gallipaludibacter</taxon>
    </lineage>
</organism>
<dbReference type="Proteomes" id="UP000823641">
    <property type="component" value="Unassembled WGS sequence"/>
</dbReference>
<dbReference type="PANTHER" id="PTHR36845:SF1">
    <property type="entry name" value="HYDROLASE, PUTATIVE (AFU_ORTHOLOGUE AFUA_7G05090)-RELATED"/>
    <property type="match status" value="1"/>
</dbReference>
<evidence type="ECO:0000313" key="6">
    <source>
        <dbReference type="EMBL" id="MBO8461019.1"/>
    </source>
</evidence>
<feature type="binding site" evidence="4">
    <location>
        <position position="244"/>
    </location>
    <ligand>
        <name>substrate</name>
    </ligand>
</feature>
<dbReference type="Gene3D" id="1.50.10.10">
    <property type="match status" value="1"/>
</dbReference>
<dbReference type="InterPro" id="IPR008928">
    <property type="entry name" value="6-hairpin_glycosidase_sf"/>
</dbReference>
<dbReference type="InterPro" id="IPR010905">
    <property type="entry name" value="Glyco_hydro_88"/>
</dbReference>
<evidence type="ECO:0000256" key="2">
    <source>
        <dbReference type="ARBA" id="ARBA00038358"/>
    </source>
</evidence>
<accession>A0A9D9HWP9</accession>
<proteinExistence type="inferred from homology"/>
<dbReference type="InterPro" id="IPR012341">
    <property type="entry name" value="6hp_glycosidase-like_sf"/>
</dbReference>
<feature type="binding site" evidence="4">
    <location>
        <position position="262"/>
    </location>
    <ligand>
        <name>substrate</name>
    </ligand>
</feature>
<feature type="active site" description="Nucleophile" evidence="3">
    <location>
        <position position="124"/>
    </location>
</feature>
<keyword evidence="1 6" id="KW-0378">Hydrolase</keyword>
<feature type="binding site" evidence="4">
    <location>
        <position position="246"/>
    </location>
    <ligand>
        <name>substrate</name>
    </ligand>
</feature>
<evidence type="ECO:0000256" key="1">
    <source>
        <dbReference type="ARBA" id="ARBA00022801"/>
    </source>
</evidence>
<gene>
    <name evidence="6" type="ORF">IAA73_11930</name>
</gene>
<feature type="signal peptide" evidence="5">
    <location>
        <begin position="1"/>
        <end position="25"/>
    </location>
</feature>
<evidence type="ECO:0000256" key="3">
    <source>
        <dbReference type="PIRSR" id="PIRSR610905-1"/>
    </source>
</evidence>
<dbReference type="GO" id="GO:0000272">
    <property type="term" value="P:polysaccharide catabolic process"/>
    <property type="evidence" value="ECO:0007669"/>
    <property type="project" value="TreeGrafter"/>
</dbReference>
<dbReference type="EMBL" id="JADIMG010000110">
    <property type="protein sequence ID" value="MBO8461019.1"/>
    <property type="molecule type" value="Genomic_DNA"/>
</dbReference>
<dbReference type="AlphaFoldDB" id="A0A9D9HWP9"/>
<feature type="binding site" evidence="4">
    <location>
        <position position="258"/>
    </location>
    <ligand>
        <name>substrate</name>
    </ligand>
</feature>
<reference evidence="6" key="2">
    <citation type="journal article" date="2021" name="PeerJ">
        <title>Extensive microbial diversity within the chicken gut microbiome revealed by metagenomics and culture.</title>
        <authorList>
            <person name="Gilroy R."/>
            <person name="Ravi A."/>
            <person name="Getino M."/>
            <person name="Pursley I."/>
            <person name="Horton D.L."/>
            <person name="Alikhan N.F."/>
            <person name="Baker D."/>
            <person name="Gharbi K."/>
            <person name="Hall N."/>
            <person name="Watson M."/>
            <person name="Adriaenssens E.M."/>
            <person name="Foster-Nyarko E."/>
            <person name="Jarju S."/>
            <person name="Secka A."/>
            <person name="Antonio M."/>
            <person name="Oren A."/>
            <person name="Chaudhuri R.R."/>
            <person name="La Ragione R."/>
            <person name="Hildebrand F."/>
            <person name="Pallen M.J."/>
        </authorList>
    </citation>
    <scope>NUCLEOTIDE SEQUENCE</scope>
    <source>
        <strain evidence="6">G3-3990</strain>
    </source>
</reference>